<keyword evidence="3" id="KW-0285">Flavoprotein</keyword>
<feature type="domain" description="Acyl-CoA dehydrogenase/oxidase N-terminal" evidence="8">
    <location>
        <begin position="358"/>
        <end position="469"/>
    </location>
</feature>
<dbReference type="GO" id="GO:0016627">
    <property type="term" value="F:oxidoreductase activity, acting on the CH-CH group of donors"/>
    <property type="evidence" value="ECO:0007669"/>
    <property type="project" value="InterPro"/>
</dbReference>
<feature type="domain" description="Acyl-CoA dehydrogenase/oxidase N-terminal" evidence="8">
    <location>
        <begin position="6"/>
        <end position="106"/>
    </location>
</feature>
<dbReference type="PANTHER" id="PTHR43292:SF4">
    <property type="entry name" value="ACYL-COA DEHYDROGENASE FADE34"/>
    <property type="match status" value="1"/>
</dbReference>
<evidence type="ECO:0000256" key="4">
    <source>
        <dbReference type="ARBA" id="ARBA00022827"/>
    </source>
</evidence>
<evidence type="ECO:0000313" key="10">
    <source>
        <dbReference type="Proteomes" id="UP000298050"/>
    </source>
</evidence>
<dbReference type="SUPFAM" id="SSF47203">
    <property type="entry name" value="Acyl-CoA dehydrogenase C-terminal domain-like"/>
    <property type="match status" value="2"/>
</dbReference>
<dbReference type="PANTHER" id="PTHR43292">
    <property type="entry name" value="ACYL-COA DEHYDROGENASE"/>
    <property type="match status" value="1"/>
</dbReference>
<dbReference type="Pfam" id="PF00441">
    <property type="entry name" value="Acyl-CoA_dh_1"/>
    <property type="match status" value="2"/>
</dbReference>
<keyword evidence="5" id="KW-0560">Oxidoreductase</keyword>
<dbReference type="GO" id="GO:0050660">
    <property type="term" value="F:flavin adenine dinucleotide binding"/>
    <property type="evidence" value="ECO:0007669"/>
    <property type="project" value="InterPro"/>
</dbReference>
<evidence type="ECO:0000259" key="7">
    <source>
        <dbReference type="Pfam" id="PF02770"/>
    </source>
</evidence>
<dbReference type="InterPro" id="IPR046373">
    <property type="entry name" value="Acyl-CoA_Oxase/DH_mid-dom_sf"/>
</dbReference>
<dbReference type="InterPro" id="IPR013786">
    <property type="entry name" value="AcylCoA_DH/ox_N"/>
</dbReference>
<evidence type="ECO:0000259" key="6">
    <source>
        <dbReference type="Pfam" id="PF00441"/>
    </source>
</evidence>
<name>A0A4Z0LVL7_9GAMM</name>
<dbReference type="EMBL" id="SRLE01000014">
    <property type="protein sequence ID" value="TGD71372.1"/>
    <property type="molecule type" value="Genomic_DNA"/>
</dbReference>
<dbReference type="Gene3D" id="2.40.110.10">
    <property type="entry name" value="Butyryl-CoA Dehydrogenase, subunit A, domain 2"/>
    <property type="match status" value="1"/>
</dbReference>
<dbReference type="Pfam" id="PF02771">
    <property type="entry name" value="Acyl-CoA_dh_N"/>
    <property type="match status" value="2"/>
</dbReference>
<comment type="caution">
    <text evidence="9">The sequence shown here is derived from an EMBL/GenBank/DDBJ whole genome shotgun (WGS) entry which is preliminary data.</text>
</comment>
<evidence type="ECO:0000256" key="3">
    <source>
        <dbReference type="ARBA" id="ARBA00022630"/>
    </source>
</evidence>
<dbReference type="AlphaFoldDB" id="A0A4Z0LVL7"/>
<dbReference type="RefSeq" id="WP_135446264.1">
    <property type="nucleotide sequence ID" value="NZ_SRLE01000014.1"/>
</dbReference>
<evidence type="ECO:0000256" key="5">
    <source>
        <dbReference type="ARBA" id="ARBA00023002"/>
    </source>
</evidence>
<sequence>MNFDLSEDQRMMRESFARFLDENSNSERVRAAAEQGGFDAALWQGLAELGAFALRIPEEAGGLGLGTMDAAVLMEEAGRTIASGPLAETLMAARLLAVLGGEAQAELLEEVLVGGKVLTLAMHDIAAQPVQWLAGGAVADVAVAREGDAVVLVTLAGDERGEDNLASTPIAEIDFAAADKTVLASGADAVAEFDKAIEEWKLLMAIALSGLSREAIRLAAEYACEREAFGQPIGAYQGMSHPLADLIVDVDGGKYLTWRAVHDIVHEPEAAGALISLSLWWTADTAARAVTQSLHTFGGYGLATEYDIHLYNLRARAWPLVWGDPTRFLEEAGRRLYAGERAALPEVGEVLINFELGEEAEAMGRELDDFFNAVLTPELRAKAHYSFDGFDAGVHKKLAEAKLLFPSWPKEYGGREAEPYVMNAMYKVWEEQGWTSHPVGTTNLVGTMIRKVGGDVLKEEVLTKIVNGDAICSLGYSEPGCGSDVFAAKTKATQLEDGSWRIDGAKMWTSGANIAQYVLMLTRTNPDVPKHKGLTMFVVPLDSPGIEIQPVYTFQDERTNATFYDGVIVPDSYRLGPVDGGVKVMAAALELEHGGGFAKSQRAMCEAAEELCREIQFQGGQLIEQVDAQKRLARCRAHFYISEMLGNRALWAGVNKMPNLAFGPMTKMFSSEKFQSDSRDLLDLTAPYSLSKREGAAGEINLAYRHAHGTTIYGGTSEVHRSMIAERALGLPRTRG</sequence>
<organism evidence="9 10">
    <name type="scientific">Mangrovimicrobium sediminis</name>
    <dbReference type="NCBI Taxonomy" id="2562682"/>
    <lineage>
        <taxon>Bacteria</taxon>
        <taxon>Pseudomonadati</taxon>
        <taxon>Pseudomonadota</taxon>
        <taxon>Gammaproteobacteria</taxon>
        <taxon>Cellvibrionales</taxon>
        <taxon>Halieaceae</taxon>
        <taxon>Mangrovimicrobium</taxon>
    </lineage>
</organism>
<dbReference type="InterPro" id="IPR009075">
    <property type="entry name" value="AcylCo_DH/oxidase_C"/>
</dbReference>
<dbReference type="InterPro" id="IPR006091">
    <property type="entry name" value="Acyl-CoA_Oxase/DH_mid-dom"/>
</dbReference>
<feature type="domain" description="Acyl-CoA oxidase/dehydrogenase middle" evidence="7">
    <location>
        <begin position="474"/>
        <end position="552"/>
    </location>
</feature>
<evidence type="ECO:0000256" key="1">
    <source>
        <dbReference type="ARBA" id="ARBA00001974"/>
    </source>
</evidence>
<feature type="domain" description="Acyl-CoA dehydrogenase/oxidase C-terminal" evidence="6">
    <location>
        <begin position="581"/>
        <end position="728"/>
    </location>
</feature>
<dbReference type="Pfam" id="PF02770">
    <property type="entry name" value="Acyl-CoA_dh_M"/>
    <property type="match status" value="1"/>
</dbReference>
<comment type="cofactor">
    <cofactor evidence="1">
        <name>FAD</name>
        <dbReference type="ChEBI" id="CHEBI:57692"/>
    </cofactor>
</comment>
<dbReference type="InterPro" id="IPR036250">
    <property type="entry name" value="AcylCo_DH-like_C"/>
</dbReference>
<dbReference type="InterPro" id="IPR052161">
    <property type="entry name" value="Mycobact_Acyl-CoA_DH"/>
</dbReference>
<evidence type="ECO:0000259" key="8">
    <source>
        <dbReference type="Pfam" id="PF02771"/>
    </source>
</evidence>
<gene>
    <name evidence="9" type="ORF">E4634_19060</name>
</gene>
<protein>
    <submittedName>
        <fullName evidence="9">Acyl-CoA dehydrogenase</fullName>
    </submittedName>
</protein>
<dbReference type="Proteomes" id="UP000298050">
    <property type="component" value="Unassembled WGS sequence"/>
</dbReference>
<proteinExistence type="inferred from homology"/>
<reference evidence="9 10" key="1">
    <citation type="submission" date="2019-04" db="EMBL/GenBank/DDBJ databases">
        <title>Taxonomy of novel Haliea sp. from mangrove soil of West Coast of India.</title>
        <authorList>
            <person name="Verma A."/>
            <person name="Kumar P."/>
            <person name="Krishnamurthi S."/>
        </authorList>
    </citation>
    <scope>NUCLEOTIDE SEQUENCE [LARGE SCALE GENOMIC DNA]</scope>
    <source>
        <strain evidence="9 10">SAOS-164</strain>
    </source>
</reference>
<evidence type="ECO:0000313" key="9">
    <source>
        <dbReference type="EMBL" id="TGD71372.1"/>
    </source>
</evidence>
<comment type="similarity">
    <text evidence="2">Belongs to the acyl-CoA dehydrogenase family.</text>
</comment>
<dbReference type="Gene3D" id="1.10.540.10">
    <property type="entry name" value="Acyl-CoA dehydrogenase/oxidase, N-terminal domain"/>
    <property type="match status" value="2"/>
</dbReference>
<dbReference type="InterPro" id="IPR037069">
    <property type="entry name" value="AcylCoA_DH/ox_N_sf"/>
</dbReference>
<feature type="domain" description="Acyl-CoA dehydrogenase/oxidase C-terminal" evidence="6">
    <location>
        <begin position="201"/>
        <end position="318"/>
    </location>
</feature>
<keyword evidence="4" id="KW-0274">FAD</keyword>
<accession>A0A4Z0LVL7</accession>
<dbReference type="SUPFAM" id="SSF56645">
    <property type="entry name" value="Acyl-CoA dehydrogenase NM domain-like"/>
    <property type="match status" value="2"/>
</dbReference>
<keyword evidence="10" id="KW-1185">Reference proteome</keyword>
<evidence type="ECO:0000256" key="2">
    <source>
        <dbReference type="ARBA" id="ARBA00009347"/>
    </source>
</evidence>
<dbReference type="OrthoDB" id="7795946at2"/>
<dbReference type="GO" id="GO:0005886">
    <property type="term" value="C:plasma membrane"/>
    <property type="evidence" value="ECO:0007669"/>
    <property type="project" value="TreeGrafter"/>
</dbReference>
<dbReference type="InterPro" id="IPR009100">
    <property type="entry name" value="AcylCoA_DH/oxidase_NM_dom_sf"/>
</dbReference>
<dbReference type="Gene3D" id="1.20.140.10">
    <property type="entry name" value="Butyryl-CoA Dehydrogenase, subunit A, domain 3"/>
    <property type="match status" value="2"/>
</dbReference>